<sequence>MARSVRRWRAVALWLSACLATAAFAAAPSVPATATFVDKASGVTYDYPASFKLDPEFHGSPVMIGVSDSSMEKGDISFRFLTDPALVPKVDSAADAEQLGAALRARLDAFLRRAQFQRMGSTQLLGRPAADVVYRHILNVASGRPLQLRLVATVIGGKTYFLRCSYPADLAAEYDAVCDAIRDSARLR</sequence>
<accession>A0A2S0MBF1</accession>
<dbReference type="RefSeq" id="WP_106701710.1">
    <property type="nucleotide sequence ID" value="NZ_CP027666.1"/>
</dbReference>
<evidence type="ECO:0000313" key="2">
    <source>
        <dbReference type="EMBL" id="AVO33224.1"/>
    </source>
</evidence>
<dbReference type="EMBL" id="CP027666">
    <property type="protein sequence ID" value="AVO33224.1"/>
    <property type="molecule type" value="Genomic_DNA"/>
</dbReference>
<dbReference type="AlphaFoldDB" id="A0A2S0MBF1"/>
<gene>
    <name evidence="2" type="ORF">C6570_02375</name>
</gene>
<dbReference type="Proteomes" id="UP000239709">
    <property type="component" value="Chromosome"/>
</dbReference>
<evidence type="ECO:0000256" key="1">
    <source>
        <dbReference type="SAM" id="SignalP"/>
    </source>
</evidence>
<dbReference type="OrthoDB" id="8418872at2"/>
<reference evidence="2 3" key="1">
    <citation type="submission" date="2018-03" db="EMBL/GenBank/DDBJ databases">
        <title>Genome sequencing of Ottowia sp.</title>
        <authorList>
            <person name="Kim S.-J."/>
            <person name="Heo J."/>
            <person name="Kwon S.-W."/>
        </authorList>
    </citation>
    <scope>NUCLEOTIDE SEQUENCE [LARGE SCALE GENOMIC DNA]</scope>
    <source>
        <strain evidence="2 3">KADR8-3</strain>
    </source>
</reference>
<dbReference type="Gene3D" id="3.40.1000.10">
    <property type="entry name" value="Mog1/PsbP, alpha/beta/alpha sandwich"/>
    <property type="match status" value="1"/>
</dbReference>
<proteinExistence type="predicted"/>
<feature type="signal peptide" evidence="1">
    <location>
        <begin position="1"/>
        <end position="25"/>
    </location>
</feature>
<dbReference type="KEGG" id="otk:C6570_02375"/>
<keyword evidence="3" id="KW-1185">Reference proteome</keyword>
<evidence type="ECO:0000313" key="3">
    <source>
        <dbReference type="Proteomes" id="UP000239709"/>
    </source>
</evidence>
<name>A0A2S0MBF1_9BURK</name>
<feature type="chain" id="PRO_5015726437" description="PsbP C-terminal domain-containing protein" evidence="1">
    <location>
        <begin position="26"/>
        <end position="188"/>
    </location>
</feature>
<keyword evidence="1" id="KW-0732">Signal</keyword>
<protein>
    <recommendedName>
        <fullName evidence="4">PsbP C-terminal domain-containing protein</fullName>
    </recommendedName>
</protein>
<evidence type="ECO:0008006" key="4">
    <source>
        <dbReference type="Google" id="ProtNLM"/>
    </source>
</evidence>
<organism evidence="2 3">
    <name type="scientific">Ottowia oryzae</name>
    <dbReference type="NCBI Taxonomy" id="2109914"/>
    <lineage>
        <taxon>Bacteria</taxon>
        <taxon>Pseudomonadati</taxon>
        <taxon>Pseudomonadota</taxon>
        <taxon>Betaproteobacteria</taxon>
        <taxon>Burkholderiales</taxon>
        <taxon>Comamonadaceae</taxon>
        <taxon>Ottowia</taxon>
    </lineage>
</organism>